<sequence>MRNTSIWMLLSGASLAAFGAVTPAAAQAVSDEIVVTAQKREQAIQDVPIAVSAFSDEQLLNQGIDGGYDLVQSVPNVTFSKTNFTAYNFQIRGVGAEAVATGADAGVGVHLNNAPLTTNRLFEADFYDVERVEVLRGPQGTLFGRNATGGVVNVITQQPSGAFEGSLRLEAGDFDSYRITGVVDVPLMADGVLGLRVAATSLQREGFVTNSVNGEAVDGREIWAGRATLAFNPTNNFGAWLMYEHFEEDDDRSRVAKQLCATDNGPTSVNGEAITNPVTRGFLSQGCLPARLSDPSSLGAVNSLATLGGSWAAIVGAISDNPNAGILQDSDLRRIQSSFEPIYQAEEDVALLNMRWDMTDSLALTALTSWSQDSYFTFQDYNRIVPLTPFNFIPGLTAADGTFCDPQLGCFDRIASADISSAETSQWSQELRLESNFDGPLNFSLGAIYMDYEAEPNDYWVFSNSLTLTTYALGGGVFVDTNNPPDGSGHNYYLNRTQLYQLSSFAAMGEVYYQPFEDFTVTAGLRFTQDEKDVYPVSPLLFGFLSGVVVPPPVPHQHAEFEETTGRLGFDWHIDTGFTDRTLLYAFYSRGYKGGGFNPPGSVGIAGVNATFDPEFVNAYEVGVKNTLLGGDMIFNATAFHYDYEGYQISRIVQRTSVNENIDAIVRGAEFELVWEPVDGLRFNGTLGNLNTEITGGSSLDVFDRAQGDPDWTLIHDPFNGQACLAPTSFFNAGMVAAINGAPGALGGACDPAGGNPLGLSALTIEGAGPAPGGGVFLEGNELPNAPNWTFSFGVEYTWPLGGGWEATARGDYFRQGESFMRIFNTEADELDSYDNLNLLFRVAQPDRGLAVEAFVQNATDEVAITDAYLTDDSSGLFRNIFLTDPRVIGLRVSAEY</sequence>
<evidence type="ECO:0000313" key="17">
    <source>
        <dbReference type="Proteomes" id="UP000431269"/>
    </source>
</evidence>
<evidence type="ECO:0000256" key="3">
    <source>
        <dbReference type="ARBA" id="ARBA00022452"/>
    </source>
</evidence>
<dbReference type="EMBL" id="CP047045">
    <property type="protein sequence ID" value="QGZ93516.1"/>
    <property type="molecule type" value="Genomic_DNA"/>
</dbReference>
<dbReference type="Gene3D" id="2.40.170.20">
    <property type="entry name" value="TonB-dependent receptor, beta-barrel domain"/>
    <property type="match status" value="3"/>
</dbReference>
<dbReference type="InterPro" id="IPR039426">
    <property type="entry name" value="TonB-dep_rcpt-like"/>
</dbReference>
<dbReference type="Pfam" id="PF00593">
    <property type="entry name" value="TonB_dep_Rec_b-barrel"/>
    <property type="match status" value="1"/>
</dbReference>
<name>A0A6I6MK76_9CAUL</name>
<keyword evidence="7" id="KW-0406">Ion transport</keyword>
<keyword evidence="16" id="KW-0675">Receptor</keyword>
<dbReference type="Pfam" id="PF07715">
    <property type="entry name" value="Plug"/>
    <property type="match status" value="1"/>
</dbReference>
<dbReference type="PANTHER" id="PTHR32552">
    <property type="entry name" value="FERRICHROME IRON RECEPTOR-RELATED"/>
    <property type="match status" value="1"/>
</dbReference>
<evidence type="ECO:0000259" key="14">
    <source>
        <dbReference type="Pfam" id="PF00593"/>
    </source>
</evidence>
<evidence type="ECO:0000256" key="10">
    <source>
        <dbReference type="ARBA" id="ARBA00023237"/>
    </source>
</evidence>
<evidence type="ECO:0000256" key="7">
    <source>
        <dbReference type="ARBA" id="ARBA00023065"/>
    </source>
</evidence>
<keyword evidence="2 11" id="KW-0813">Transport</keyword>
<evidence type="ECO:0000256" key="2">
    <source>
        <dbReference type="ARBA" id="ARBA00022448"/>
    </source>
</evidence>
<keyword evidence="9 11" id="KW-0472">Membrane</keyword>
<gene>
    <name evidence="16" type="primary">cirA_2</name>
    <name evidence="16" type="ORF">DSM104635_00327</name>
</gene>
<dbReference type="KEGG" id="tsv:DSM104635_00327"/>
<accession>A0A6I6MK76</accession>
<evidence type="ECO:0000313" key="16">
    <source>
        <dbReference type="EMBL" id="QGZ93516.1"/>
    </source>
</evidence>
<organism evidence="16 17">
    <name type="scientific">Terricaulis silvestris</name>
    <dbReference type="NCBI Taxonomy" id="2686094"/>
    <lineage>
        <taxon>Bacteria</taxon>
        <taxon>Pseudomonadati</taxon>
        <taxon>Pseudomonadota</taxon>
        <taxon>Alphaproteobacteria</taxon>
        <taxon>Caulobacterales</taxon>
        <taxon>Caulobacteraceae</taxon>
        <taxon>Terricaulis</taxon>
    </lineage>
</organism>
<evidence type="ECO:0000259" key="15">
    <source>
        <dbReference type="Pfam" id="PF07715"/>
    </source>
</evidence>
<evidence type="ECO:0000256" key="8">
    <source>
        <dbReference type="ARBA" id="ARBA00023077"/>
    </source>
</evidence>
<keyword evidence="3 11" id="KW-1134">Transmembrane beta strand</keyword>
<dbReference type="InterPro" id="IPR000531">
    <property type="entry name" value="Beta-barrel_TonB"/>
</dbReference>
<dbReference type="AlphaFoldDB" id="A0A6I6MK76"/>
<evidence type="ECO:0000256" key="6">
    <source>
        <dbReference type="ARBA" id="ARBA00023004"/>
    </source>
</evidence>
<keyword evidence="5 11" id="KW-0812">Transmembrane</keyword>
<evidence type="ECO:0000256" key="11">
    <source>
        <dbReference type="PROSITE-ProRule" id="PRU01360"/>
    </source>
</evidence>
<keyword evidence="6" id="KW-0408">Iron</keyword>
<feature type="signal peptide" evidence="13">
    <location>
        <begin position="1"/>
        <end position="19"/>
    </location>
</feature>
<reference evidence="17" key="1">
    <citation type="submission" date="2019-12" db="EMBL/GenBank/DDBJ databases">
        <title>Complete genome of Terracaulis silvestris 0127_4.</title>
        <authorList>
            <person name="Vieira S."/>
            <person name="Riedel T."/>
            <person name="Sproer C."/>
            <person name="Pascual J."/>
            <person name="Boedeker C."/>
            <person name="Overmann J."/>
        </authorList>
    </citation>
    <scope>NUCLEOTIDE SEQUENCE [LARGE SCALE GENOMIC DNA]</scope>
    <source>
        <strain evidence="17">0127_4</strain>
    </source>
</reference>
<dbReference type="InterPro" id="IPR036942">
    <property type="entry name" value="Beta-barrel_TonB_sf"/>
</dbReference>
<comment type="subcellular location">
    <subcellularLocation>
        <location evidence="1 11">Cell outer membrane</location>
        <topology evidence="1 11">Multi-pass membrane protein</topology>
    </subcellularLocation>
</comment>
<keyword evidence="17" id="KW-1185">Reference proteome</keyword>
<dbReference type="PANTHER" id="PTHR32552:SF81">
    <property type="entry name" value="TONB-DEPENDENT OUTER MEMBRANE RECEPTOR"/>
    <property type="match status" value="1"/>
</dbReference>
<protein>
    <submittedName>
        <fullName evidence="16">Colicin I receptor</fullName>
    </submittedName>
</protein>
<dbReference type="GO" id="GO:0006826">
    <property type="term" value="P:iron ion transport"/>
    <property type="evidence" value="ECO:0007669"/>
    <property type="project" value="UniProtKB-KW"/>
</dbReference>
<dbReference type="RefSeq" id="WP_158764518.1">
    <property type="nucleotide sequence ID" value="NZ_CP047045.1"/>
</dbReference>
<keyword evidence="13" id="KW-0732">Signal</keyword>
<evidence type="ECO:0000256" key="4">
    <source>
        <dbReference type="ARBA" id="ARBA00022496"/>
    </source>
</evidence>
<keyword evidence="8 12" id="KW-0798">TonB box</keyword>
<evidence type="ECO:0000256" key="1">
    <source>
        <dbReference type="ARBA" id="ARBA00004571"/>
    </source>
</evidence>
<dbReference type="Proteomes" id="UP000431269">
    <property type="component" value="Chromosome"/>
</dbReference>
<keyword evidence="4" id="KW-0410">Iron transport</keyword>
<dbReference type="SUPFAM" id="SSF56935">
    <property type="entry name" value="Porins"/>
    <property type="match status" value="1"/>
</dbReference>
<keyword evidence="10 11" id="KW-0998">Cell outer membrane</keyword>
<dbReference type="PROSITE" id="PS52016">
    <property type="entry name" value="TONB_DEPENDENT_REC_3"/>
    <property type="match status" value="1"/>
</dbReference>
<feature type="domain" description="TonB-dependent receptor-like beta-barrel" evidence="14">
    <location>
        <begin position="349"/>
        <end position="858"/>
    </location>
</feature>
<dbReference type="GO" id="GO:0009279">
    <property type="term" value="C:cell outer membrane"/>
    <property type="evidence" value="ECO:0007669"/>
    <property type="project" value="UniProtKB-SubCell"/>
</dbReference>
<comment type="similarity">
    <text evidence="11 12">Belongs to the TonB-dependent receptor family.</text>
</comment>
<evidence type="ECO:0000256" key="5">
    <source>
        <dbReference type="ARBA" id="ARBA00022692"/>
    </source>
</evidence>
<feature type="domain" description="TonB-dependent receptor plug" evidence="15">
    <location>
        <begin position="44"/>
        <end position="151"/>
    </location>
</feature>
<evidence type="ECO:0000256" key="9">
    <source>
        <dbReference type="ARBA" id="ARBA00023136"/>
    </source>
</evidence>
<feature type="chain" id="PRO_5026118885" evidence="13">
    <location>
        <begin position="20"/>
        <end position="897"/>
    </location>
</feature>
<dbReference type="InterPro" id="IPR012910">
    <property type="entry name" value="Plug_dom"/>
</dbReference>
<evidence type="ECO:0000256" key="12">
    <source>
        <dbReference type="RuleBase" id="RU003357"/>
    </source>
</evidence>
<proteinExistence type="inferred from homology"/>
<evidence type="ECO:0000256" key="13">
    <source>
        <dbReference type="SAM" id="SignalP"/>
    </source>
</evidence>